<comment type="caution">
    <text evidence="1">The sequence shown here is derived from an EMBL/GenBank/DDBJ whole genome shotgun (WGS) entry which is preliminary data.</text>
</comment>
<dbReference type="AlphaFoldDB" id="A0ABD3LBS0"/>
<accession>A0ABD3LBS0</accession>
<reference evidence="1 2" key="1">
    <citation type="submission" date="2024-11" db="EMBL/GenBank/DDBJ databases">
        <title>Chromosome-level genome assembly of Eucalyptus globulus Labill. provides insights into its genome evolution.</title>
        <authorList>
            <person name="Li X."/>
        </authorList>
    </citation>
    <scope>NUCLEOTIDE SEQUENCE [LARGE SCALE GENOMIC DNA]</scope>
    <source>
        <strain evidence="1">CL2024</strain>
        <tissue evidence="1">Fresh tender leaves</tissue>
    </source>
</reference>
<evidence type="ECO:0000313" key="1">
    <source>
        <dbReference type="EMBL" id="KAL3749239.1"/>
    </source>
</evidence>
<evidence type="ECO:0000313" key="2">
    <source>
        <dbReference type="Proteomes" id="UP001634007"/>
    </source>
</evidence>
<proteinExistence type="predicted"/>
<organism evidence="1 2">
    <name type="scientific">Eucalyptus globulus</name>
    <name type="common">Tasmanian blue gum</name>
    <dbReference type="NCBI Taxonomy" id="34317"/>
    <lineage>
        <taxon>Eukaryota</taxon>
        <taxon>Viridiplantae</taxon>
        <taxon>Streptophyta</taxon>
        <taxon>Embryophyta</taxon>
        <taxon>Tracheophyta</taxon>
        <taxon>Spermatophyta</taxon>
        <taxon>Magnoliopsida</taxon>
        <taxon>eudicotyledons</taxon>
        <taxon>Gunneridae</taxon>
        <taxon>Pentapetalae</taxon>
        <taxon>rosids</taxon>
        <taxon>malvids</taxon>
        <taxon>Myrtales</taxon>
        <taxon>Myrtaceae</taxon>
        <taxon>Myrtoideae</taxon>
        <taxon>Eucalypteae</taxon>
        <taxon>Eucalyptus</taxon>
    </lineage>
</organism>
<dbReference type="Proteomes" id="UP001634007">
    <property type="component" value="Unassembled WGS sequence"/>
</dbReference>
<protein>
    <submittedName>
        <fullName evidence="1">Uncharacterized protein</fullName>
    </submittedName>
</protein>
<gene>
    <name evidence="1" type="ORF">ACJRO7_010352</name>
</gene>
<keyword evidence="2" id="KW-1185">Reference proteome</keyword>
<name>A0ABD3LBS0_EUCGL</name>
<dbReference type="EMBL" id="JBJKBG010000002">
    <property type="protein sequence ID" value="KAL3749239.1"/>
    <property type="molecule type" value="Genomic_DNA"/>
</dbReference>
<sequence>MDVSQRRRVRRDLGRDLVMWSFQDEITTASLSLLAAVAELRLESEDSELKRGCLLEASYNEPRSPPFNHSFDLQSCEEQGRVAMVRVPVGQDRSVLRVRGLDLELR</sequence>